<sequence length="129" mass="14632">MKSKHVLLLSIIASVSATGNDTIEYASSFLGRFDNINTTENAVTDIESALITFQEMQSLPVSGTVNEETELLVNSPRCSVGGSNFMIHSKWNETKLRWYFPQARQAHRDTVKMAFDRWEEISNLKFEIV</sequence>
<dbReference type="InterPro" id="IPR024079">
    <property type="entry name" value="MetalloPept_cat_dom_sf"/>
</dbReference>
<keyword evidence="4" id="KW-0482">Metalloprotease</keyword>
<comment type="similarity">
    <text evidence="2">Belongs to the peptidase M10A family.</text>
</comment>
<dbReference type="InterPro" id="IPR036365">
    <property type="entry name" value="PGBD-like_sf"/>
</dbReference>
<feature type="chain" id="PRO_5040192785" evidence="5">
    <location>
        <begin position="18"/>
        <end position="129"/>
    </location>
</feature>
<dbReference type="GO" id="GO:0030198">
    <property type="term" value="P:extracellular matrix organization"/>
    <property type="evidence" value="ECO:0007669"/>
    <property type="project" value="TreeGrafter"/>
</dbReference>
<organism evidence="6 7">
    <name type="scientific">Phaedon cochleariae</name>
    <name type="common">Mustard beetle</name>
    <dbReference type="NCBI Taxonomy" id="80249"/>
    <lineage>
        <taxon>Eukaryota</taxon>
        <taxon>Metazoa</taxon>
        <taxon>Ecdysozoa</taxon>
        <taxon>Arthropoda</taxon>
        <taxon>Hexapoda</taxon>
        <taxon>Insecta</taxon>
        <taxon>Pterygota</taxon>
        <taxon>Neoptera</taxon>
        <taxon>Endopterygota</taxon>
        <taxon>Coleoptera</taxon>
        <taxon>Polyphaga</taxon>
        <taxon>Cucujiformia</taxon>
        <taxon>Chrysomeloidea</taxon>
        <taxon>Chrysomelidae</taxon>
        <taxon>Chrysomelinae</taxon>
        <taxon>Chrysomelini</taxon>
        <taxon>Phaedon</taxon>
    </lineage>
</organism>
<evidence type="ECO:0000256" key="4">
    <source>
        <dbReference type="ARBA" id="ARBA00023049"/>
    </source>
</evidence>
<protein>
    <submittedName>
        <fullName evidence="6">Uncharacterized protein</fullName>
    </submittedName>
</protein>
<proteinExistence type="inferred from homology"/>
<dbReference type="GO" id="GO:0004222">
    <property type="term" value="F:metalloendopeptidase activity"/>
    <property type="evidence" value="ECO:0007669"/>
    <property type="project" value="TreeGrafter"/>
</dbReference>
<dbReference type="SUPFAM" id="SSF47090">
    <property type="entry name" value="PGBD-like"/>
    <property type="match status" value="1"/>
</dbReference>
<keyword evidence="4" id="KW-0378">Hydrolase</keyword>
<reference evidence="6" key="2">
    <citation type="submission" date="2022-10" db="EMBL/GenBank/DDBJ databases">
        <authorList>
            <consortium name="ENA_rothamsted_submissions"/>
            <consortium name="culmorum"/>
            <person name="King R."/>
        </authorList>
    </citation>
    <scope>NUCLEOTIDE SEQUENCE</scope>
</reference>
<dbReference type="PANTHER" id="PTHR10201:SF291">
    <property type="entry name" value="MATRIX METALLOPROTEINASE 1, ISOFORM C-RELATED"/>
    <property type="match status" value="1"/>
</dbReference>
<reference evidence="6" key="1">
    <citation type="submission" date="2022-01" db="EMBL/GenBank/DDBJ databases">
        <authorList>
            <person name="King R."/>
        </authorList>
    </citation>
    <scope>NUCLEOTIDE SEQUENCE</scope>
</reference>
<keyword evidence="4" id="KW-0645">Protease</keyword>
<evidence type="ECO:0000256" key="1">
    <source>
        <dbReference type="ARBA" id="ARBA00001947"/>
    </source>
</evidence>
<dbReference type="GO" id="GO:0005615">
    <property type="term" value="C:extracellular space"/>
    <property type="evidence" value="ECO:0007669"/>
    <property type="project" value="TreeGrafter"/>
</dbReference>
<dbReference type="OrthoDB" id="7550572at2759"/>
<dbReference type="AlphaFoldDB" id="A0A9N9SHV3"/>
<feature type="signal peptide" evidence="5">
    <location>
        <begin position="1"/>
        <end position="17"/>
    </location>
</feature>
<dbReference type="GO" id="GO:0030574">
    <property type="term" value="P:collagen catabolic process"/>
    <property type="evidence" value="ECO:0007669"/>
    <property type="project" value="TreeGrafter"/>
</dbReference>
<accession>A0A9N9SHV3</accession>
<name>A0A9N9SHV3_PHACE</name>
<evidence type="ECO:0000256" key="3">
    <source>
        <dbReference type="ARBA" id="ARBA00022729"/>
    </source>
</evidence>
<dbReference type="Proteomes" id="UP001153737">
    <property type="component" value="Chromosome 7"/>
</dbReference>
<keyword evidence="3 5" id="KW-0732">Signal</keyword>
<evidence type="ECO:0000313" key="6">
    <source>
        <dbReference type="EMBL" id="CAG9823947.1"/>
    </source>
</evidence>
<dbReference type="SUPFAM" id="SSF55486">
    <property type="entry name" value="Metalloproteases ('zincins'), catalytic domain"/>
    <property type="match status" value="1"/>
</dbReference>
<evidence type="ECO:0000256" key="2">
    <source>
        <dbReference type="ARBA" id="ARBA00010370"/>
    </source>
</evidence>
<dbReference type="Gene3D" id="3.40.390.10">
    <property type="entry name" value="Collagenase (Catalytic Domain)"/>
    <property type="match status" value="1"/>
</dbReference>
<evidence type="ECO:0000313" key="7">
    <source>
        <dbReference type="Proteomes" id="UP001153737"/>
    </source>
</evidence>
<dbReference type="PANTHER" id="PTHR10201">
    <property type="entry name" value="MATRIX METALLOPROTEINASE"/>
    <property type="match status" value="1"/>
</dbReference>
<keyword evidence="7" id="KW-1185">Reference proteome</keyword>
<dbReference type="EMBL" id="OU896713">
    <property type="protein sequence ID" value="CAG9823947.1"/>
    <property type="molecule type" value="Genomic_DNA"/>
</dbReference>
<gene>
    <name evidence="6" type="ORF">PHAECO_LOCUS10753</name>
</gene>
<comment type="cofactor">
    <cofactor evidence="1">
        <name>Zn(2+)</name>
        <dbReference type="ChEBI" id="CHEBI:29105"/>
    </cofactor>
</comment>
<evidence type="ECO:0000256" key="5">
    <source>
        <dbReference type="SAM" id="SignalP"/>
    </source>
</evidence>